<dbReference type="Proteomes" id="UP000031036">
    <property type="component" value="Unassembled WGS sequence"/>
</dbReference>
<accession>A0A0B2W1F0</accession>
<reference evidence="3 4" key="1">
    <citation type="submission" date="2014-11" db="EMBL/GenBank/DDBJ databases">
        <title>Genetic blueprint of the zoonotic pathogen Toxocara canis.</title>
        <authorList>
            <person name="Zhu X.-Q."/>
            <person name="Korhonen P.K."/>
            <person name="Cai H."/>
            <person name="Young N.D."/>
            <person name="Nejsum P."/>
            <person name="von Samson-Himmelstjerna G."/>
            <person name="Boag P.R."/>
            <person name="Tan P."/>
            <person name="Li Q."/>
            <person name="Min J."/>
            <person name="Yang Y."/>
            <person name="Wang X."/>
            <person name="Fang X."/>
            <person name="Hall R.S."/>
            <person name="Hofmann A."/>
            <person name="Sternberg P.W."/>
            <person name="Jex A.R."/>
            <person name="Gasser R.B."/>
        </authorList>
    </citation>
    <scope>NUCLEOTIDE SEQUENCE [LARGE SCALE GENOMIC DNA]</scope>
    <source>
        <strain evidence="3">PN_DK_2014</strain>
    </source>
</reference>
<feature type="transmembrane region" description="Helical" evidence="2">
    <location>
        <begin position="129"/>
        <end position="147"/>
    </location>
</feature>
<evidence type="ECO:0000313" key="3">
    <source>
        <dbReference type="EMBL" id="KHN87783.1"/>
    </source>
</evidence>
<feature type="transmembrane region" description="Helical" evidence="2">
    <location>
        <begin position="223"/>
        <end position="244"/>
    </location>
</feature>
<dbReference type="AlphaFoldDB" id="A0A0B2W1F0"/>
<organism evidence="3 4">
    <name type="scientific">Toxocara canis</name>
    <name type="common">Canine roundworm</name>
    <dbReference type="NCBI Taxonomy" id="6265"/>
    <lineage>
        <taxon>Eukaryota</taxon>
        <taxon>Metazoa</taxon>
        <taxon>Ecdysozoa</taxon>
        <taxon>Nematoda</taxon>
        <taxon>Chromadorea</taxon>
        <taxon>Rhabditida</taxon>
        <taxon>Spirurina</taxon>
        <taxon>Ascaridomorpha</taxon>
        <taxon>Ascaridoidea</taxon>
        <taxon>Toxocaridae</taxon>
        <taxon>Toxocara</taxon>
    </lineage>
</organism>
<dbReference type="EMBL" id="JPKZ01000334">
    <property type="protein sequence ID" value="KHN87783.1"/>
    <property type="molecule type" value="Genomic_DNA"/>
</dbReference>
<sequence length="262" mass="29455">MAAHEMLSSTPQRSTMASADDPTLRPNISTLNISTAGEQDENANMLRNYFRIVNAMRSTMASADDPTLRPNISTLNISTAGEQDENANMLRNYFRIVNAMTLARILVVVLIAIVTRLTVLSIRVHIMPLYLPLIASISVITLAAGLFHEVTQLMIPHLFIQAAYVVSDSLALAIVVTLYVCNVYYDIFVVDDIHLVNLFREYGVDVDLIPESNRRNWLAIGQWFLFICINACIWVVFAFAYRYLIEKTSNARRRTSYNGASV</sequence>
<keyword evidence="2" id="KW-1133">Transmembrane helix</keyword>
<name>A0A0B2W1F0_TOXCA</name>
<comment type="caution">
    <text evidence="3">The sequence shown here is derived from an EMBL/GenBank/DDBJ whole genome shotgun (WGS) entry which is preliminary data.</text>
</comment>
<keyword evidence="2" id="KW-0472">Membrane</keyword>
<keyword evidence="2" id="KW-0812">Transmembrane</keyword>
<proteinExistence type="predicted"/>
<feature type="region of interest" description="Disordered" evidence="1">
    <location>
        <begin position="1"/>
        <end position="26"/>
    </location>
</feature>
<feature type="transmembrane region" description="Helical" evidence="2">
    <location>
        <begin position="96"/>
        <end position="117"/>
    </location>
</feature>
<evidence type="ECO:0000313" key="4">
    <source>
        <dbReference type="Proteomes" id="UP000031036"/>
    </source>
</evidence>
<evidence type="ECO:0000256" key="1">
    <source>
        <dbReference type="SAM" id="MobiDB-lite"/>
    </source>
</evidence>
<keyword evidence="4" id="KW-1185">Reference proteome</keyword>
<feature type="compositionally biased region" description="Polar residues" evidence="1">
    <location>
        <begin position="7"/>
        <end position="17"/>
    </location>
</feature>
<evidence type="ECO:0000256" key="2">
    <source>
        <dbReference type="SAM" id="Phobius"/>
    </source>
</evidence>
<gene>
    <name evidence="3" type="ORF">Tcan_10008</name>
</gene>
<protein>
    <submittedName>
        <fullName evidence="3">Uncharacterized protein</fullName>
    </submittedName>
</protein>
<feature type="transmembrane region" description="Helical" evidence="2">
    <location>
        <begin position="159"/>
        <end position="185"/>
    </location>
</feature>